<name>W9S5Y5_9ROSA</name>
<evidence type="ECO:0000313" key="1">
    <source>
        <dbReference type="EMBL" id="EXB90891.1"/>
    </source>
</evidence>
<organism evidence="1 2">
    <name type="scientific">Morus notabilis</name>
    <dbReference type="NCBI Taxonomy" id="981085"/>
    <lineage>
        <taxon>Eukaryota</taxon>
        <taxon>Viridiplantae</taxon>
        <taxon>Streptophyta</taxon>
        <taxon>Embryophyta</taxon>
        <taxon>Tracheophyta</taxon>
        <taxon>Spermatophyta</taxon>
        <taxon>Magnoliopsida</taxon>
        <taxon>eudicotyledons</taxon>
        <taxon>Gunneridae</taxon>
        <taxon>Pentapetalae</taxon>
        <taxon>rosids</taxon>
        <taxon>fabids</taxon>
        <taxon>Rosales</taxon>
        <taxon>Moraceae</taxon>
        <taxon>Moreae</taxon>
        <taxon>Morus</taxon>
    </lineage>
</organism>
<dbReference type="Proteomes" id="UP000030645">
    <property type="component" value="Unassembled WGS sequence"/>
</dbReference>
<evidence type="ECO:0000313" key="2">
    <source>
        <dbReference type="Proteomes" id="UP000030645"/>
    </source>
</evidence>
<proteinExistence type="predicted"/>
<dbReference type="EMBL" id="KE345040">
    <property type="protein sequence ID" value="EXB90891.1"/>
    <property type="molecule type" value="Genomic_DNA"/>
</dbReference>
<reference evidence="2" key="1">
    <citation type="submission" date="2013-01" db="EMBL/GenBank/DDBJ databases">
        <title>Draft Genome Sequence of a Mulberry Tree, Morus notabilis C.K. Schneid.</title>
        <authorList>
            <person name="He N."/>
            <person name="Zhao S."/>
        </authorList>
    </citation>
    <scope>NUCLEOTIDE SEQUENCE</scope>
</reference>
<protein>
    <submittedName>
        <fullName evidence="1">Uncharacterized protein</fullName>
    </submittedName>
</protein>
<accession>W9S5Y5</accession>
<keyword evidence="2" id="KW-1185">Reference proteome</keyword>
<sequence>MSGGKQEVTFGREAREAKVVNVGWTVTPIEEWYSRETTRRGDEEGVGFSLRDKTLLSFSRLP</sequence>
<dbReference type="AlphaFoldDB" id="W9S5Y5"/>
<gene>
    <name evidence="1" type="ORF">L484_011985</name>
</gene>